<proteinExistence type="predicted"/>
<reference evidence="1" key="1">
    <citation type="submission" date="2017-07" db="EMBL/GenBank/DDBJ databases">
        <authorList>
            <person name="Mikheyev A."/>
            <person name="Grau M."/>
        </authorList>
    </citation>
    <scope>NUCLEOTIDE SEQUENCE</scope>
    <source>
        <tissue evidence="1">Venom_gland</tissue>
    </source>
</reference>
<dbReference type="AlphaFoldDB" id="A0A2D4GZK8"/>
<evidence type="ECO:0000313" key="1">
    <source>
        <dbReference type="EMBL" id="LAA65155.1"/>
    </source>
</evidence>
<reference evidence="1" key="2">
    <citation type="submission" date="2017-11" db="EMBL/GenBank/DDBJ databases">
        <title>Coralsnake Venomics: Analyses of Venom Gland Transcriptomes and Proteomes of Six Brazilian Taxa.</title>
        <authorList>
            <person name="Aird S.D."/>
            <person name="Jorge da Silva N."/>
            <person name="Qiu L."/>
            <person name="Villar-Briones A."/>
            <person name="Aparecida-Saddi V."/>
            <person name="Campos-Telles M.P."/>
            <person name="Grau M."/>
            <person name="Mikheyev A.S."/>
        </authorList>
    </citation>
    <scope>NUCLEOTIDE SEQUENCE</scope>
    <source>
        <tissue evidence="1">Venom_gland</tissue>
    </source>
</reference>
<protein>
    <submittedName>
        <fullName evidence="1">Uncharacterized protein</fullName>
    </submittedName>
</protein>
<name>A0A2D4GZK8_MICLE</name>
<sequence length="120" mass="13611">MSLQILNLLHFLIVSPIFNKERKAIVEGKKKEEGKAVYKTLCTIHQGPLFSLRWMVYAGFHCSKTCNSTDCVNAVLPLCNKKTGDLAKQMYQSMVISHIAYMESLHLEAQRPGILVSREQ</sequence>
<accession>A0A2D4GZK8</accession>
<organism evidence="1">
    <name type="scientific">Micrurus lemniscatus lemniscatus</name>
    <dbReference type="NCBI Taxonomy" id="129467"/>
    <lineage>
        <taxon>Eukaryota</taxon>
        <taxon>Metazoa</taxon>
        <taxon>Chordata</taxon>
        <taxon>Craniata</taxon>
        <taxon>Vertebrata</taxon>
        <taxon>Euteleostomi</taxon>
        <taxon>Lepidosauria</taxon>
        <taxon>Squamata</taxon>
        <taxon>Bifurcata</taxon>
        <taxon>Unidentata</taxon>
        <taxon>Episquamata</taxon>
        <taxon>Toxicofera</taxon>
        <taxon>Serpentes</taxon>
        <taxon>Colubroidea</taxon>
        <taxon>Elapidae</taxon>
        <taxon>Elapinae</taxon>
        <taxon>Micrurus</taxon>
    </lineage>
</organism>
<dbReference type="EMBL" id="IACK01000478">
    <property type="protein sequence ID" value="LAA65155.1"/>
    <property type="molecule type" value="Transcribed_RNA"/>
</dbReference>